<accession>A0A6N3G4U3</accession>
<keyword evidence="3" id="KW-0804">Transcription</keyword>
<dbReference type="InterPro" id="IPR014710">
    <property type="entry name" value="RmlC-like_jellyroll"/>
</dbReference>
<dbReference type="InterPro" id="IPR036390">
    <property type="entry name" value="WH_DNA-bd_sf"/>
</dbReference>
<evidence type="ECO:0000256" key="1">
    <source>
        <dbReference type="ARBA" id="ARBA00023015"/>
    </source>
</evidence>
<feature type="domain" description="HTH crp-type" evidence="5">
    <location>
        <begin position="175"/>
        <end position="243"/>
    </location>
</feature>
<dbReference type="InterPro" id="IPR000595">
    <property type="entry name" value="cNMP-bd_dom"/>
</dbReference>
<dbReference type="SUPFAM" id="SSF46785">
    <property type="entry name" value="Winged helix' DNA-binding domain"/>
    <property type="match status" value="1"/>
</dbReference>
<dbReference type="SMART" id="SM00419">
    <property type="entry name" value="HTH_CRP"/>
    <property type="match status" value="1"/>
</dbReference>
<dbReference type="GO" id="GO:0003677">
    <property type="term" value="F:DNA binding"/>
    <property type="evidence" value="ECO:0007669"/>
    <property type="project" value="UniProtKB-KW"/>
</dbReference>
<organism evidence="6">
    <name type="scientific">Clostridium butyricum</name>
    <dbReference type="NCBI Taxonomy" id="1492"/>
    <lineage>
        <taxon>Bacteria</taxon>
        <taxon>Bacillati</taxon>
        <taxon>Bacillota</taxon>
        <taxon>Clostridia</taxon>
        <taxon>Eubacteriales</taxon>
        <taxon>Clostridiaceae</taxon>
        <taxon>Clostridium</taxon>
    </lineage>
</organism>
<dbReference type="AlphaFoldDB" id="A0A6N3G4U3"/>
<evidence type="ECO:0000256" key="2">
    <source>
        <dbReference type="ARBA" id="ARBA00023125"/>
    </source>
</evidence>
<dbReference type="GO" id="GO:0005829">
    <property type="term" value="C:cytosol"/>
    <property type="evidence" value="ECO:0007669"/>
    <property type="project" value="TreeGrafter"/>
</dbReference>
<dbReference type="SMART" id="SM00100">
    <property type="entry name" value="cNMP"/>
    <property type="match status" value="1"/>
</dbReference>
<reference evidence="6" key="1">
    <citation type="submission" date="2019-11" db="EMBL/GenBank/DDBJ databases">
        <authorList>
            <person name="Feng L."/>
        </authorList>
    </citation>
    <scope>NUCLEOTIDE SEQUENCE</scope>
    <source>
        <strain evidence="6">CButyricumLFYP62</strain>
    </source>
</reference>
<dbReference type="Gene3D" id="2.60.120.10">
    <property type="entry name" value="Jelly Rolls"/>
    <property type="match status" value="1"/>
</dbReference>
<gene>
    <name evidence="6" type="primary">crp_3</name>
    <name evidence="6" type="ORF">CBLFYP62_02924</name>
</gene>
<dbReference type="PANTHER" id="PTHR24567:SF58">
    <property type="entry name" value="CYCLIC AMP-BINDING REGULATORY PROTEIN"/>
    <property type="match status" value="1"/>
</dbReference>
<dbReference type="PANTHER" id="PTHR24567">
    <property type="entry name" value="CRP FAMILY TRANSCRIPTIONAL REGULATORY PROTEIN"/>
    <property type="match status" value="1"/>
</dbReference>
<dbReference type="GO" id="GO:0003700">
    <property type="term" value="F:DNA-binding transcription factor activity"/>
    <property type="evidence" value="ECO:0007669"/>
    <property type="project" value="TreeGrafter"/>
</dbReference>
<evidence type="ECO:0000259" key="5">
    <source>
        <dbReference type="PROSITE" id="PS51063"/>
    </source>
</evidence>
<dbReference type="InterPro" id="IPR050397">
    <property type="entry name" value="Env_Response_Regulators"/>
</dbReference>
<protein>
    <submittedName>
        <fullName evidence="6">cAMP-activated global transcriptional regulator CRP</fullName>
    </submittedName>
</protein>
<dbReference type="CDD" id="cd00038">
    <property type="entry name" value="CAP_ED"/>
    <property type="match status" value="1"/>
</dbReference>
<dbReference type="PROSITE" id="PS50042">
    <property type="entry name" value="CNMP_BINDING_3"/>
    <property type="match status" value="1"/>
</dbReference>
<dbReference type="Pfam" id="PF00027">
    <property type="entry name" value="cNMP_binding"/>
    <property type="match status" value="1"/>
</dbReference>
<dbReference type="EMBL" id="CACRTU010000027">
    <property type="protein sequence ID" value="VYU59777.1"/>
    <property type="molecule type" value="Genomic_DNA"/>
</dbReference>
<evidence type="ECO:0000313" key="6">
    <source>
        <dbReference type="EMBL" id="VYU59777.1"/>
    </source>
</evidence>
<dbReference type="PROSITE" id="PS51063">
    <property type="entry name" value="HTH_CRP_2"/>
    <property type="match status" value="1"/>
</dbReference>
<name>A0A6N3G4U3_CLOBU</name>
<proteinExistence type="predicted"/>
<keyword evidence="2" id="KW-0238">DNA-binding</keyword>
<evidence type="ECO:0000256" key="3">
    <source>
        <dbReference type="ARBA" id="ARBA00023163"/>
    </source>
</evidence>
<sequence>MKKTDYNKLKTNILIHLKWVNKMKNVNKIIDKIKQNEFFKGIDDKKIEMIISELSHISKEYSKGQVIANEEEVCKNLGLVVDGIIEIQRIYSSGKHIVLKRMGAGEVFGEAIIFSDKNKYPATIIASSDCIISYLKKEDIIKLCLNEEIILKNFITLLSNKIFILNRKIKTISFKTIRQKVVNFILEQSKSQNNKTVILKISKEQIASLLGIPRPSLSRELMKLRDDGLIEFDRNKISIINIERLEEELLE</sequence>
<dbReference type="InterPro" id="IPR018490">
    <property type="entry name" value="cNMP-bd_dom_sf"/>
</dbReference>
<feature type="domain" description="Cyclic nucleotide-binding" evidence="4">
    <location>
        <begin position="38"/>
        <end position="143"/>
    </location>
</feature>
<dbReference type="Pfam" id="PF13545">
    <property type="entry name" value="HTH_Crp_2"/>
    <property type="match status" value="1"/>
</dbReference>
<keyword evidence="1" id="KW-0805">Transcription regulation</keyword>
<dbReference type="InterPro" id="IPR012318">
    <property type="entry name" value="HTH_CRP"/>
</dbReference>
<dbReference type="SUPFAM" id="SSF51206">
    <property type="entry name" value="cAMP-binding domain-like"/>
    <property type="match status" value="1"/>
</dbReference>
<evidence type="ECO:0000259" key="4">
    <source>
        <dbReference type="PROSITE" id="PS50042"/>
    </source>
</evidence>